<dbReference type="Pfam" id="PF02518">
    <property type="entry name" value="HATPase_c"/>
    <property type="match status" value="1"/>
</dbReference>
<dbReference type="PRINTS" id="PR00344">
    <property type="entry name" value="BCTRLSENSOR"/>
</dbReference>
<dbReference type="InterPro" id="IPR004358">
    <property type="entry name" value="Sig_transdc_His_kin-like_C"/>
</dbReference>
<dbReference type="CDD" id="cd06225">
    <property type="entry name" value="HAMP"/>
    <property type="match status" value="1"/>
</dbReference>
<dbReference type="PANTHER" id="PTHR43047">
    <property type="entry name" value="TWO-COMPONENT HISTIDINE PROTEIN KINASE"/>
    <property type="match status" value="1"/>
</dbReference>
<dbReference type="PANTHER" id="PTHR43047:SF72">
    <property type="entry name" value="OSMOSENSING HISTIDINE PROTEIN KINASE SLN1"/>
    <property type="match status" value="1"/>
</dbReference>
<dbReference type="AlphaFoldDB" id="A0A7C9QVM8"/>
<proteinExistence type="predicted"/>
<dbReference type="Gene3D" id="3.30.450.20">
    <property type="entry name" value="PAS domain"/>
    <property type="match status" value="2"/>
</dbReference>
<comment type="catalytic activity">
    <reaction evidence="1">
        <text>ATP + protein L-histidine = ADP + protein N-phospho-L-histidine.</text>
        <dbReference type="EC" id="2.7.13.3"/>
    </reaction>
</comment>
<name>A0A7C9QVM8_9PROT</name>
<keyword evidence="7 14" id="KW-0812">Transmembrane</keyword>
<evidence type="ECO:0000256" key="10">
    <source>
        <dbReference type="ARBA" id="ARBA00022840"/>
    </source>
</evidence>
<dbReference type="InterPro" id="IPR003661">
    <property type="entry name" value="HisK_dim/P_dom"/>
</dbReference>
<evidence type="ECO:0000256" key="6">
    <source>
        <dbReference type="ARBA" id="ARBA00022679"/>
    </source>
</evidence>
<evidence type="ECO:0000256" key="11">
    <source>
        <dbReference type="ARBA" id="ARBA00022989"/>
    </source>
</evidence>
<dbReference type="Pfam" id="PF02743">
    <property type="entry name" value="dCache_1"/>
    <property type="match status" value="1"/>
</dbReference>
<organism evidence="17 18">
    <name type="scientific">Magnetospirillum aberrantis SpK</name>
    <dbReference type="NCBI Taxonomy" id="908842"/>
    <lineage>
        <taxon>Bacteria</taxon>
        <taxon>Pseudomonadati</taxon>
        <taxon>Pseudomonadota</taxon>
        <taxon>Alphaproteobacteria</taxon>
        <taxon>Rhodospirillales</taxon>
        <taxon>Rhodospirillaceae</taxon>
        <taxon>Magnetospirillum</taxon>
    </lineage>
</organism>
<dbReference type="InterPro" id="IPR036097">
    <property type="entry name" value="HisK_dim/P_sf"/>
</dbReference>
<evidence type="ECO:0000256" key="7">
    <source>
        <dbReference type="ARBA" id="ARBA00022692"/>
    </source>
</evidence>
<dbReference type="InterPro" id="IPR003660">
    <property type="entry name" value="HAMP_dom"/>
</dbReference>
<dbReference type="GO" id="GO:0005886">
    <property type="term" value="C:plasma membrane"/>
    <property type="evidence" value="ECO:0007669"/>
    <property type="project" value="UniProtKB-SubCell"/>
</dbReference>
<sequence length="733" mass="79608">MRLKQRLALAIILLAVLPLAAAGVVLTRAAYDSAYEQKLAEQQQDATLAAREVEAHVASLVRELQMMVRIKGLAHLATAEQRKMLGELLAWERQLADLAWLDGEGRERTRVSLYHVHDENDLGTRSRLPEFENPRASGNVSFGPIEIDATSAEPLMAVSVPERDPRSGVVTGVLVARLRLKHMWEVVGRLHAAHDDTLIYVTDPNGLVVAHPNPSVVLGGTRVTLPRRNGITTGITGDKVLAARMTLVAGARELVVVAEQPLTTALSLPLRTAVATLAIIAGALVAALILALVASQAIIKPVQRLAGVAARIAAGDLSHRADGENRSDEIGDLARAFNTMTARLVELVSTLEARVDSRTRDLSTAQAHLREAIESISEGFVLCDADDKVIIANHRFYDFYPEIAHLARQGLPFRILLEAAARLGLACDVDKSEDWLEQRQRLRATETPHIQHLSSGRWLLVNERRTNSGQMVALYTDITDLKVGEEELRKAKAQAESAAQAKSDFLAAMSHELRTPLNAIIGFSDTMVSGVFGEVENPRYREYVRDIYNSGQHLLSLINDILDLSKIEAGAMEVDRHPLDLGPVVERALSMTRDSALANGLRLSVRLPDDLPPVAADERRLLQVLLNLLSNAVKFTPEGGSVTLSATIEDNMVALRVRDTGIGITAEDIPRAFEAFGQIDSSRSRRFPGSGLGLPLSRKLTEMLGGSLCIDSQPGKGTTVTVRVPAAPSQTVA</sequence>
<evidence type="ECO:0000256" key="5">
    <source>
        <dbReference type="ARBA" id="ARBA00022553"/>
    </source>
</evidence>
<comment type="caution">
    <text evidence="17">The sequence shown here is derived from an EMBL/GenBank/DDBJ whole genome shotgun (WGS) entry which is preliminary data.</text>
</comment>
<dbReference type="RefSeq" id="WP_163682083.1">
    <property type="nucleotide sequence ID" value="NZ_JAAIYP010000043.1"/>
</dbReference>
<keyword evidence="10" id="KW-0067">ATP-binding</keyword>
<dbReference type="SMART" id="SM00388">
    <property type="entry name" value="HisKA"/>
    <property type="match status" value="1"/>
</dbReference>
<keyword evidence="9" id="KW-0418">Kinase</keyword>
<evidence type="ECO:0000256" key="9">
    <source>
        <dbReference type="ARBA" id="ARBA00022777"/>
    </source>
</evidence>
<dbReference type="SUPFAM" id="SSF47384">
    <property type="entry name" value="Homodimeric domain of signal transducing histidine kinase"/>
    <property type="match status" value="1"/>
</dbReference>
<gene>
    <name evidence="17" type="ORF">G4223_16640</name>
</gene>
<keyword evidence="6" id="KW-0808">Transferase</keyword>
<feature type="transmembrane region" description="Helical" evidence="14">
    <location>
        <begin position="273"/>
        <end position="294"/>
    </location>
</feature>
<dbReference type="GO" id="GO:0005524">
    <property type="term" value="F:ATP binding"/>
    <property type="evidence" value="ECO:0007669"/>
    <property type="project" value="UniProtKB-KW"/>
</dbReference>
<feature type="domain" description="Histidine kinase" evidence="15">
    <location>
        <begin position="508"/>
        <end position="728"/>
    </location>
</feature>
<keyword evidence="11 14" id="KW-1133">Transmembrane helix</keyword>
<keyword evidence="13 14" id="KW-0472">Membrane</keyword>
<dbReference type="SMART" id="SM00387">
    <property type="entry name" value="HATPase_c"/>
    <property type="match status" value="1"/>
</dbReference>
<dbReference type="Gene3D" id="6.10.340.10">
    <property type="match status" value="1"/>
</dbReference>
<keyword evidence="4" id="KW-1003">Cell membrane</keyword>
<dbReference type="Gene3D" id="1.10.287.130">
    <property type="match status" value="1"/>
</dbReference>
<dbReference type="GO" id="GO:0000155">
    <property type="term" value="F:phosphorelay sensor kinase activity"/>
    <property type="evidence" value="ECO:0007669"/>
    <property type="project" value="InterPro"/>
</dbReference>
<evidence type="ECO:0000256" key="4">
    <source>
        <dbReference type="ARBA" id="ARBA00022475"/>
    </source>
</evidence>
<keyword evidence="8" id="KW-0547">Nucleotide-binding</keyword>
<protein>
    <recommendedName>
        <fullName evidence="3">histidine kinase</fullName>
        <ecNumber evidence="3">2.7.13.3</ecNumber>
    </recommendedName>
</protein>
<dbReference type="SUPFAM" id="SSF55874">
    <property type="entry name" value="ATPase domain of HSP90 chaperone/DNA topoisomerase II/histidine kinase"/>
    <property type="match status" value="1"/>
</dbReference>
<dbReference type="FunFam" id="1.10.287.130:FF:000038">
    <property type="entry name" value="Sensory transduction histidine kinase"/>
    <property type="match status" value="1"/>
</dbReference>
<dbReference type="PROSITE" id="PS50885">
    <property type="entry name" value="HAMP"/>
    <property type="match status" value="1"/>
</dbReference>
<evidence type="ECO:0000256" key="13">
    <source>
        <dbReference type="ARBA" id="ARBA00023136"/>
    </source>
</evidence>
<dbReference type="SUPFAM" id="SSF158472">
    <property type="entry name" value="HAMP domain-like"/>
    <property type="match status" value="1"/>
</dbReference>
<dbReference type="PROSITE" id="PS50109">
    <property type="entry name" value="HIS_KIN"/>
    <property type="match status" value="1"/>
</dbReference>
<evidence type="ECO:0000256" key="2">
    <source>
        <dbReference type="ARBA" id="ARBA00004651"/>
    </source>
</evidence>
<evidence type="ECO:0000256" key="12">
    <source>
        <dbReference type="ARBA" id="ARBA00023012"/>
    </source>
</evidence>
<dbReference type="Pfam" id="PF12860">
    <property type="entry name" value="PAS_7"/>
    <property type="match status" value="1"/>
</dbReference>
<dbReference type="Pfam" id="PF00672">
    <property type="entry name" value="HAMP"/>
    <property type="match status" value="1"/>
</dbReference>
<dbReference type="CDD" id="cd00082">
    <property type="entry name" value="HisKA"/>
    <property type="match status" value="1"/>
</dbReference>
<dbReference type="EC" id="2.7.13.3" evidence="3"/>
<evidence type="ECO:0000256" key="1">
    <source>
        <dbReference type="ARBA" id="ARBA00000085"/>
    </source>
</evidence>
<dbReference type="CDD" id="cd16922">
    <property type="entry name" value="HATPase_EvgS-ArcB-TorS-like"/>
    <property type="match status" value="1"/>
</dbReference>
<evidence type="ECO:0000256" key="14">
    <source>
        <dbReference type="SAM" id="Phobius"/>
    </source>
</evidence>
<dbReference type="Gene3D" id="3.30.565.10">
    <property type="entry name" value="Histidine kinase-like ATPase, C-terminal domain"/>
    <property type="match status" value="1"/>
</dbReference>
<evidence type="ECO:0000256" key="8">
    <source>
        <dbReference type="ARBA" id="ARBA00022741"/>
    </source>
</evidence>
<dbReference type="EMBL" id="JAAIYP010000043">
    <property type="protein sequence ID" value="NFV81740.1"/>
    <property type="molecule type" value="Genomic_DNA"/>
</dbReference>
<comment type="subcellular location">
    <subcellularLocation>
        <location evidence="2">Cell membrane</location>
        <topology evidence="2">Multi-pass membrane protein</topology>
    </subcellularLocation>
</comment>
<dbReference type="InterPro" id="IPR033479">
    <property type="entry name" value="dCache_1"/>
</dbReference>
<reference evidence="17 18" key="1">
    <citation type="submission" date="2020-02" db="EMBL/GenBank/DDBJ databases">
        <authorList>
            <person name="Dziuba M."/>
            <person name="Kuznetsov B."/>
            <person name="Mardanov A."/>
            <person name="Ravin N."/>
            <person name="Grouzdev D."/>
        </authorList>
    </citation>
    <scope>NUCLEOTIDE SEQUENCE [LARGE SCALE GENOMIC DNA]</scope>
    <source>
        <strain evidence="17 18">SpK</strain>
    </source>
</reference>
<feature type="domain" description="HAMP" evidence="16">
    <location>
        <begin position="296"/>
        <end position="349"/>
    </location>
</feature>
<keyword evidence="12" id="KW-0902">Two-component regulatory system</keyword>
<dbReference type="Proteomes" id="UP000480684">
    <property type="component" value="Unassembled WGS sequence"/>
</dbReference>
<dbReference type="FunFam" id="3.30.565.10:FF:000023">
    <property type="entry name" value="PAS domain-containing sensor histidine kinase"/>
    <property type="match status" value="1"/>
</dbReference>
<evidence type="ECO:0000313" key="17">
    <source>
        <dbReference type="EMBL" id="NFV81740.1"/>
    </source>
</evidence>
<evidence type="ECO:0000313" key="18">
    <source>
        <dbReference type="Proteomes" id="UP000480684"/>
    </source>
</evidence>
<evidence type="ECO:0000256" key="3">
    <source>
        <dbReference type="ARBA" id="ARBA00012438"/>
    </source>
</evidence>
<dbReference type="GO" id="GO:0009927">
    <property type="term" value="F:histidine phosphotransfer kinase activity"/>
    <property type="evidence" value="ECO:0007669"/>
    <property type="project" value="TreeGrafter"/>
</dbReference>
<dbReference type="InterPro" id="IPR036890">
    <property type="entry name" value="HATPase_C_sf"/>
</dbReference>
<dbReference type="Pfam" id="PF00512">
    <property type="entry name" value="HisKA"/>
    <property type="match status" value="1"/>
</dbReference>
<dbReference type="InterPro" id="IPR005467">
    <property type="entry name" value="His_kinase_dom"/>
</dbReference>
<evidence type="ECO:0000259" key="15">
    <source>
        <dbReference type="PROSITE" id="PS50109"/>
    </source>
</evidence>
<keyword evidence="18" id="KW-1185">Reference proteome</keyword>
<keyword evidence="5" id="KW-0597">Phosphoprotein</keyword>
<dbReference type="InterPro" id="IPR003594">
    <property type="entry name" value="HATPase_dom"/>
</dbReference>
<dbReference type="SMART" id="SM00304">
    <property type="entry name" value="HAMP"/>
    <property type="match status" value="1"/>
</dbReference>
<dbReference type="CDD" id="cd18773">
    <property type="entry name" value="PDC1_HK_sensor"/>
    <property type="match status" value="1"/>
</dbReference>
<evidence type="ECO:0000259" key="16">
    <source>
        <dbReference type="PROSITE" id="PS50885"/>
    </source>
</evidence>
<accession>A0A7C9QVM8</accession>